<accession>A0ABQ3I3P8</accession>
<gene>
    <name evidence="2" type="ORF">GCM10011340_15620</name>
</gene>
<dbReference type="Proteomes" id="UP000658258">
    <property type="component" value="Unassembled WGS sequence"/>
</dbReference>
<dbReference type="Gene3D" id="3.40.630.30">
    <property type="match status" value="1"/>
</dbReference>
<keyword evidence="3" id="KW-1185">Reference proteome</keyword>
<reference evidence="3" key="1">
    <citation type="journal article" date="2019" name="Int. J. Syst. Evol. Microbiol.">
        <title>The Global Catalogue of Microorganisms (GCM) 10K type strain sequencing project: providing services to taxonomists for standard genome sequencing and annotation.</title>
        <authorList>
            <consortium name="The Broad Institute Genomics Platform"/>
            <consortium name="The Broad Institute Genome Sequencing Center for Infectious Disease"/>
            <person name="Wu L."/>
            <person name="Ma J."/>
        </authorList>
    </citation>
    <scope>NUCLEOTIDE SEQUENCE [LARGE SCALE GENOMIC DNA]</scope>
    <source>
        <strain evidence="3">CGMCC 1.15111</strain>
    </source>
</reference>
<dbReference type="InterPro" id="IPR038740">
    <property type="entry name" value="BioF2-like_GNAT_dom"/>
</dbReference>
<organism evidence="2 3">
    <name type="scientific">Roseivirga thermotolerans</name>
    <dbReference type="NCBI Taxonomy" id="1758176"/>
    <lineage>
        <taxon>Bacteria</taxon>
        <taxon>Pseudomonadati</taxon>
        <taxon>Bacteroidota</taxon>
        <taxon>Cytophagia</taxon>
        <taxon>Cytophagales</taxon>
        <taxon>Roseivirgaceae</taxon>
        <taxon>Roseivirga</taxon>
    </lineage>
</organism>
<comment type="caution">
    <text evidence="2">The sequence shown here is derived from an EMBL/GenBank/DDBJ whole genome shotgun (WGS) entry which is preliminary data.</text>
</comment>
<dbReference type="Pfam" id="PF13480">
    <property type="entry name" value="Acetyltransf_6"/>
    <property type="match status" value="1"/>
</dbReference>
<feature type="domain" description="BioF2-like acetyltransferase" evidence="1">
    <location>
        <begin position="151"/>
        <end position="273"/>
    </location>
</feature>
<protein>
    <recommendedName>
        <fullName evidence="1">BioF2-like acetyltransferase domain-containing protein</fullName>
    </recommendedName>
</protein>
<dbReference type="EMBL" id="BNAG01000002">
    <property type="protein sequence ID" value="GHE61506.1"/>
    <property type="molecule type" value="Genomic_DNA"/>
</dbReference>
<dbReference type="InterPro" id="IPR016181">
    <property type="entry name" value="Acyl_CoA_acyltransferase"/>
</dbReference>
<evidence type="ECO:0000313" key="2">
    <source>
        <dbReference type="EMBL" id="GHE61506.1"/>
    </source>
</evidence>
<proteinExistence type="predicted"/>
<evidence type="ECO:0000313" key="3">
    <source>
        <dbReference type="Proteomes" id="UP000658258"/>
    </source>
</evidence>
<dbReference type="SUPFAM" id="SSF55729">
    <property type="entry name" value="Acyl-CoA N-acyltransferases (Nat)"/>
    <property type="match status" value="1"/>
</dbReference>
<sequence>MIELSRELPDKSMANEPEQLLYGLPAYGKVSSGQEPLCFYGLSLGGLCCRVSFTAGEHEAISLMNAPFSGIDIAPSCTHSEVLAWLQQVEKHLKSAGYKTVTLHQPPAVYGNQSLVERVLTASGYQLISSRNFHVISVNERPLTSQMSGMQLRRFRKLLREEPVFESYDSSALSTVFRQIEQWRNTVDQPVSLGKEQVLEQAKACKGHYHAFGLSLKNRLAAATVAVRVREDALYHFLPASDRELHSVSPMVGLVNGLYDWCRQQGITMLDLGSSYVRGIEKASLVRFKESLGAKASVALSWQKTLS</sequence>
<dbReference type="RefSeq" id="WP_189629672.1">
    <property type="nucleotide sequence ID" value="NZ_BNAG01000002.1"/>
</dbReference>
<evidence type="ECO:0000259" key="1">
    <source>
        <dbReference type="Pfam" id="PF13480"/>
    </source>
</evidence>
<name>A0ABQ3I3P8_9BACT</name>